<evidence type="ECO:0000313" key="2">
    <source>
        <dbReference type="Proteomes" id="UP000183287"/>
    </source>
</evidence>
<accession>A0A1I4VXW8</accession>
<organism evidence="1 2">
    <name type="scientific">Nitrosomonas communis</name>
    <dbReference type="NCBI Taxonomy" id="44574"/>
    <lineage>
        <taxon>Bacteria</taxon>
        <taxon>Pseudomonadati</taxon>
        <taxon>Pseudomonadota</taxon>
        <taxon>Betaproteobacteria</taxon>
        <taxon>Nitrosomonadales</taxon>
        <taxon>Nitrosomonadaceae</taxon>
        <taxon>Nitrosomonas</taxon>
    </lineage>
</organism>
<dbReference type="OrthoDB" id="8560726at2"/>
<proteinExistence type="predicted"/>
<gene>
    <name evidence="1" type="ORF">SAMN05421863_10937</name>
</gene>
<evidence type="ECO:0000313" key="1">
    <source>
        <dbReference type="EMBL" id="SFN06081.1"/>
    </source>
</evidence>
<dbReference type="Proteomes" id="UP000183287">
    <property type="component" value="Unassembled WGS sequence"/>
</dbReference>
<dbReference type="AlphaFoldDB" id="A0A1I4VXW8"/>
<dbReference type="RefSeq" id="WP_074907085.1">
    <property type="nucleotide sequence ID" value="NZ_FOUB01000093.1"/>
</dbReference>
<protein>
    <submittedName>
        <fullName evidence="1">Uncharacterized protein</fullName>
    </submittedName>
</protein>
<sequence>MIRNPIDVANRVSPGLSALIESRLNEADTDQPITLASVRALLVGLLPPAFTETENLHHFDVNESLLDELDALIEEFGETALAIDFVQDIASEPLSRVIEAVMYDENRRTPPTLGVVKEAIFSGLIASLVGDGVLDEDEDDALLAEIDTLIARYGEEALAENFLRYE</sequence>
<reference evidence="2" key="1">
    <citation type="submission" date="2016-10" db="EMBL/GenBank/DDBJ databases">
        <authorList>
            <person name="Varghese N."/>
            <person name="Submissions S."/>
        </authorList>
    </citation>
    <scope>NUCLEOTIDE SEQUENCE [LARGE SCALE GENOMIC DNA]</scope>
    <source>
        <strain evidence="2">Nm44</strain>
    </source>
</reference>
<dbReference type="EMBL" id="FOUB01000093">
    <property type="protein sequence ID" value="SFN06081.1"/>
    <property type="molecule type" value="Genomic_DNA"/>
</dbReference>
<name>A0A1I4VXW8_9PROT</name>
<keyword evidence="2" id="KW-1185">Reference proteome</keyword>